<dbReference type="Gene3D" id="1.10.287.130">
    <property type="match status" value="1"/>
</dbReference>
<dbReference type="EC" id="2.7.13.3" evidence="2"/>
<feature type="coiled-coil region" evidence="7">
    <location>
        <begin position="133"/>
        <end position="167"/>
    </location>
</feature>
<keyword evidence="3 6" id="KW-0597">Phosphoprotein</keyword>
<dbReference type="InterPro" id="IPR004358">
    <property type="entry name" value="Sig_transdc_His_kin-like_C"/>
</dbReference>
<dbReference type="SMART" id="SM00387">
    <property type="entry name" value="HATPase_c"/>
    <property type="match status" value="1"/>
</dbReference>
<evidence type="ECO:0000313" key="11">
    <source>
        <dbReference type="Proteomes" id="UP000737171"/>
    </source>
</evidence>
<gene>
    <name evidence="10" type="ORF">HLB44_12100</name>
</gene>
<evidence type="ECO:0000256" key="6">
    <source>
        <dbReference type="PROSITE-ProRule" id="PRU00169"/>
    </source>
</evidence>
<evidence type="ECO:0000256" key="1">
    <source>
        <dbReference type="ARBA" id="ARBA00000085"/>
    </source>
</evidence>
<dbReference type="SMART" id="SM00388">
    <property type="entry name" value="HisKA"/>
    <property type="match status" value="1"/>
</dbReference>
<evidence type="ECO:0000256" key="4">
    <source>
        <dbReference type="ARBA" id="ARBA00022679"/>
    </source>
</evidence>
<keyword evidence="11" id="KW-1185">Reference proteome</keyword>
<dbReference type="InterPro" id="IPR003661">
    <property type="entry name" value="HisK_dim/P_dom"/>
</dbReference>
<protein>
    <recommendedName>
        <fullName evidence="2">histidine kinase</fullName>
        <ecNumber evidence="2">2.7.13.3</ecNumber>
    </recommendedName>
</protein>
<keyword evidence="4" id="KW-0808">Transferase</keyword>
<organism evidence="10 11">
    <name type="scientific">Pseudaquabacterium terrae</name>
    <dbReference type="NCBI Taxonomy" id="2732868"/>
    <lineage>
        <taxon>Bacteria</taxon>
        <taxon>Pseudomonadati</taxon>
        <taxon>Pseudomonadota</taxon>
        <taxon>Betaproteobacteria</taxon>
        <taxon>Burkholderiales</taxon>
        <taxon>Sphaerotilaceae</taxon>
        <taxon>Pseudaquabacterium</taxon>
    </lineage>
</organism>
<dbReference type="Pfam" id="PF02518">
    <property type="entry name" value="HATPase_c"/>
    <property type="match status" value="1"/>
</dbReference>
<proteinExistence type="predicted"/>
<dbReference type="Gene3D" id="3.30.565.10">
    <property type="entry name" value="Histidine kinase-like ATPase, C-terminal domain"/>
    <property type="match status" value="1"/>
</dbReference>
<dbReference type="InterPro" id="IPR011006">
    <property type="entry name" value="CheY-like_superfamily"/>
</dbReference>
<dbReference type="PROSITE" id="PS50110">
    <property type="entry name" value="RESPONSE_REGULATORY"/>
    <property type="match status" value="1"/>
</dbReference>
<keyword evidence="5" id="KW-0418">Kinase</keyword>
<evidence type="ECO:0000256" key="3">
    <source>
        <dbReference type="ARBA" id="ARBA00022553"/>
    </source>
</evidence>
<dbReference type="InterPro" id="IPR001789">
    <property type="entry name" value="Sig_transdc_resp-reg_receiver"/>
</dbReference>
<accession>A0ABX2EGI6</accession>
<dbReference type="CDD" id="cd19920">
    <property type="entry name" value="REC_PA4781-like"/>
    <property type="match status" value="1"/>
</dbReference>
<feature type="domain" description="Histidine kinase" evidence="8">
    <location>
        <begin position="167"/>
        <end position="380"/>
    </location>
</feature>
<dbReference type="InterPro" id="IPR005467">
    <property type="entry name" value="His_kinase_dom"/>
</dbReference>
<dbReference type="Pfam" id="PF00512">
    <property type="entry name" value="HisKA"/>
    <property type="match status" value="1"/>
</dbReference>
<reference evidence="10 11" key="1">
    <citation type="submission" date="2020-05" db="EMBL/GenBank/DDBJ databases">
        <title>Aquincola sp. isolate from soil.</title>
        <authorList>
            <person name="Han J."/>
            <person name="Kim D.-U."/>
        </authorList>
    </citation>
    <scope>NUCLEOTIDE SEQUENCE [LARGE SCALE GENOMIC DNA]</scope>
    <source>
        <strain evidence="10 11">S2</strain>
    </source>
</reference>
<evidence type="ECO:0000259" key="8">
    <source>
        <dbReference type="PROSITE" id="PS50109"/>
    </source>
</evidence>
<dbReference type="CDD" id="cd16921">
    <property type="entry name" value="HATPase_FilI-like"/>
    <property type="match status" value="1"/>
</dbReference>
<dbReference type="PRINTS" id="PR00344">
    <property type="entry name" value="BCTRLSENSOR"/>
</dbReference>
<dbReference type="InterPro" id="IPR003594">
    <property type="entry name" value="HATPase_dom"/>
</dbReference>
<dbReference type="PROSITE" id="PS50109">
    <property type="entry name" value="HIS_KIN"/>
    <property type="match status" value="1"/>
</dbReference>
<feature type="domain" description="Response regulatory" evidence="9">
    <location>
        <begin position="15"/>
        <end position="131"/>
    </location>
</feature>
<dbReference type="SMART" id="SM00448">
    <property type="entry name" value="REC"/>
    <property type="match status" value="1"/>
</dbReference>
<dbReference type="SUPFAM" id="SSF52172">
    <property type="entry name" value="CheY-like"/>
    <property type="match status" value="1"/>
</dbReference>
<comment type="caution">
    <text evidence="10">The sequence shown here is derived from an EMBL/GenBank/DDBJ whole genome shotgun (WGS) entry which is preliminary data.</text>
</comment>
<keyword evidence="7" id="KW-0175">Coiled coil</keyword>
<evidence type="ECO:0000256" key="2">
    <source>
        <dbReference type="ARBA" id="ARBA00012438"/>
    </source>
</evidence>
<sequence>MAANAQSAEHRPAQSILIVDDVSANLQVITRQLEARGYVVLVARSGLEAIQRAELTHPDLILLDVVMPGLDGFETCRRLKQRAVTRDIPVIFMTALTATDDKVEGFRVGAVDYVTKPLNADEVVARVATHLTLDALRQQLQSSNAELQQLTAALRRSNAELEQLAYVASHDMQEPLRMVASYLQLVAQRYGDRLDADGHEFIGYAVDGAKRMQAMINDLLTLSRVSTKARPFAPTDCAKCVSTARIQLQVAIAESGATITTDTLPIVQGDPTQLLQLFQNLIANAIKFRGELAPQVHVGAQATEEGWHFSVSDNGIGIAPEHFERIFVLFQRLHGRNQYPGTGIGLALCKRIVERHGGHIWVESAPGRGSTFRFTLPRAAAKG</sequence>
<evidence type="ECO:0000259" key="9">
    <source>
        <dbReference type="PROSITE" id="PS50110"/>
    </source>
</evidence>
<dbReference type="PANTHER" id="PTHR43304:SF1">
    <property type="entry name" value="PAC DOMAIN-CONTAINING PROTEIN"/>
    <property type="match status" value="1"/>
</dbReference>
<dbReference type="InterPro" id="IPR052162">
    <property type="entry name" value="Sensor_kinase/Photoreceptor"/>
</dbReference>
<feature type="modified residue" description="4-aspartylphosphate" evidence="6">
    <location>
        <position position="64"/>
    </location>
</feature>
<evidence type="ECO:0000256" key="5">
    <source>
        <dbReference type="ARBA" id="ARBA00022777"/>
    </source>
</evidence>
<dbReference type="CDD" id="cd00082">
    <property type="entry name" value="HisKA"/>
    <property type="match status" value="1"/>
</dbReference>
<dbReference type="InterPro" id="IPR036890">
    <property type="entry name" value="HATPase_C_sf"/>
</dbReference>
<evidence type="ECO:0000313" key="10">
    <source>
        <dbReference type="EMBL" id="NRF67729.1"/>
    </source>
</evidence>
<comment type="catalytic activity">
    <reaction evidence="1">
        <text>ATP + protein L-histidine = ADP + protein N-phospho-L-histidine.</text>
        <dbReference type="EC" id="2.7.13.3"/>
    </reaction>
</comment>
<dbReference type="Gene3D" id="3.40.50.2300">
    <property type="match status" value="1"/>
</dbReference>
<dbReference type="Proteomes" id="UP000737171">
    <property type="component" value="Unassembled WGS sequence"/>
</dbReference>
<dbReference type="EMBL" id="JABRWJ010000003">
    <property type="protein sequence ID" value="NRF67729.1"/>
    <property type="molecule type" value="Genomic_DNA"/>
</dbReference>
<evidence type="ECO:0000256" key="7">
    <source>
        <dbReference type="SAM" id="Coils"/>
    </source>
</evidence>
<dbReference type="PANTHER" id="PTHR43304">
    <property type="entry name" value="PHYTOCHROME-LIKE PROTEIN CPH1"/>
    <property type="match status" value="1"/>
</dbReference>
<dbReference type="SUPFAM" id="SSF55874">
    <property type="entry name" value="ATPase domain of HSP90 chaperone/DNA topoisomerase II/histidine kinase"/>
    <property type="match status" value="1"/>
</dbReference>
<dbReference type="Pfam" id="PF00072">
    <property type="entry name" value="Response_reg"/>
    <property type="match status" value="1"/>
</dbReference>
<name>A0ABX2EGI6_9BURK</name>